<protein>
    <recommendedName>
        <fullName evidence="6">RDD domain-containing protein</fullName>
    </recommendedName>
</protein>
<name>A0ABQ6Z7P6_9GAMM</name>
<evidence type="ECO:0000256" key="2">
    <source>
        <dbReference type="ARBA" id="ARBA00022692"/>
    </source>
</evidence>
<accession>A0ABQ6Z7P6</accession>
<dbReference type="PANTHER" id="PTHR38480">
    <property type="entry name" value="SLR0254 PROTEIN"/>
    <property type="match status" value="1"/>
</dbReference>
<gene>
    <name evidence="7" type="ORF">CSC65_09800</name>
</gene>
<dbReference type="InterPro" id="IPR010432">
    <property type="entry name" value="RDD"/>
</dbReference>
<feature type="transmembrane region" description="Helical" evidence="5">
    <location>
        <begin position="57"/>
        <end position="78"/>
    </location>
</feature>
<dbReference type="Proteomes" id="UP000788419">
    <property type="component" value="Unassembled WGS sequence"/>
</dbReference>
<evidence type="ECO:0000259" key="6">
    <source>
        <dbReference type="Pfam" id="PF06271"/>
    </source>
</evidence>
<keyword evidence="8" id="KW-1185">Reference proteome</keyword>
<evidence type="ECO:0000256" key="1">
    <source>
        <dbReference type="ARBA" id="ARBA00004141"/>
    </source>
</evidence>
<sequence>MLDTYREVLTPEGVALHLPAAGPVPRALAWLLDLVVRLGVLLALAMVLGMLGGLGEGLYSVGLFLVFWAYPIVLEAAWNGQTPGKRALGLRVVAGDGAPVGWLPAVVRNLMRAVDMLPFGYATGLASCLYDRHSRRLGDLVADTVVVHVLPRQLDPQLPPATPLAPAQALLPDEQAAIVAFGERAPRLSAGRQAELAALAYPLTGSAGGEGVRRLYGMANWLLGRR</sequence>
<dbReference type="PANTHER" id="PTHR38480:SF1">
    <property type="entry name" value="SLR0254 PROTEIN"/>
    <property type="match status" value="1"/>
</dbReference>
<keyword evidence="3 5" id="KW-1133">Transmembrane helix</keyword>
<proteinExistence type="predicted"/>
<comment type="subcellular location">
    <subcellularLocation>
        <location evidence="1">Membrane</location>
        <topology evidence="1">Multi-pass membrane protein</topology>
    </subcellularLocation>
</comment>
<comment type="caution">
    <text evidence="7">The sequence shown here is derived from an EMBL/GenBank/DDBJ whole genome shotgun (WGS) entry which is preliminary data.</text>
</comment>
<feature type="domain" description="RDD" evidence="6">
    <location>
        <begin position="21"/>
        <end position="142"/>
    </location>
</feature>
<evidence type="ECO:0000313" key="8">
    <source>
        <dbReference type="Proteomes" id="UP000788419"/>
    </source>
</evidence>
<dbReference type="RefSeq" id="WP_162410428.1">
    <property type="nucleotide sequence ID" value="NZ_PDWN01000008.1"/>
</dbReference>
<evidence type="ECO:0000256" key="5">
    <source>
        <dbReference type="SAM" id="Phobius"/>
    </source>
</evidence>
<evidence type="ECO:0000256" key="4">
    <source>
        <dbReference type="ARBA" id="ARBA00023136"/>
    </source>
</evidence>
<evidence type="ECO:0000313" key="7">
    <source>
        <dbReference type="EMBL" id="KAF1694458.1"/>
    </source>
</evidence>
<dbReference type="EMBL" id="PDWN01000008">
    <property type="protein sequence ID" value="KAF1694458.1"/>
    <property type="molecule type" value="Genomic_DNA"/>
</dbReference>
<feature type="transmembrane region" description="Helical" evidence="5">
    <location>
        <begin position="27"/>
        <end position="51"/>
    </location>
</feature>
<dbReference type="Pfam" id="PF06271">
    <property type="entry name" value="RDD"/>
    <property type="match status" value="1"/>
</dbReference>
<reference evidence="7 8" key="1">
    <citation type="submission" date="2017-10" db="EMBL/GenBank/DDBJ databases">
        <title>Whole genome sequencing of members of genus Pseudoxanthomonas.</title>
        <authorList>
            <person name="Kumar S."/>
            <person name="Bansal K."/>
            <person name="Kaur A."/>
            <person name="Patil P."/>
            <person name="Sharma S."/>
            <person name="Patil P.B."/>
        </authorList>
    </citation>
    <scope>NUCLEOTIDE SEQUENCE [LARGE SCALE GENOMIC DNA]</scope>
    <source>
        <strain evidence="7 8">DSM 17801</strain>
    </source>
</reference>
<keyword evidence="2 5" id="KW-0812">Transmembrane</keyword>
<evidence type="ECO:0000256" key="3">
    <source>
        <dbReference type="ARBA" id="ARBA00022989"/>
    </source>
</evidence>
<organism evidence="7 8">
    <name type="scientific">Pseudoxanthomonas daejeonensis</name>
    <dbReference type="NCBI Taxonomy" id="266062"/>
    <lineage>
        <taxon>Bacteria</taxon>
        <taxon>Pseudomonadati</taxon>
        <taxon>Pseudomonadota</taxon>
        <taxon>Gammaproteobacteria</taxon>
        <taxon>Lysobacterales</taxon>
        <taxon>Lysobacteraceae</taxon>
        <taxon>Pseudoxanthomonas</taxon>
    </lineage>
</organism>
<keyword evidence="4 5" id="KW-0472">Membrane</keyword>